<protein>
    <submittedName>
        <fullName evidence="1">Uncharacterized protein</fullName>
    </submittedName>
</protein>
<organism evidence="1 2">
    <name type="scientific">Haematococcus lacustris</name>
    <name type="common">Green alga</name>
    <name type="synonym">Haematococcus pluvialis</name>
    <dbReference type="NCBI Taxonomy" id="44745"/>
    <lineage>
        <taxon>Eukaryota</taxon>
        <taxon>Viridiplantae</taxon>
        <taxon>Chlorophyta</taxon>
        <taxon>core chlorophytes</taxon>
        <taxon>Chlorophyceae</taxon>
        <taxon>CS clade</taxon>
        <taxon>Chlamydomonadales</taxon>
        <taxon>Haematococcaceae</taxon>
        <taxon>Haematococcus</taxon>
    </lineage>
</organism>
<dbReference type="AlphaFoldDB" id="A0A6A0A1R8"/>
<accession>A0A6A0A1R8</accession>
<name>A0A6A0A1R8_HAELA</name>
<reference evidence="1 2" key="1">
    <citation type="submission" date="2020-02" db="EMBL/GenBank/DDBJ databases">
        <title>Draft genome sequence of Haematococcus lacustris strain NIES-144.</title>
        <authorList>
            <person name="Morimoto D."/>
            <person name="Nakagawa S."/>
            <person name="Yoshida T."/>
            <person name="Sawayama S."/>
        </authorList>
    </citation>
    <scope>NUCLEOTIDE SEQUENCE [LARGE SCALE GENOMIC DNA]</scope>
    <source>
        <strain evidence="1 2">NIES-144</strain>
    </source>
</reference>
<sequence>MGQLPDKARGHKEECPGLHAMPPGCVLVPFPVIEVISLHSPCMLPSFVQVRSACRTLSEYSLGALSGIAKRQPHSLRLRLCCKWPRHSLARETNVRVRVLCPATAARAPVVLTPYSTTAAA</sequence>
<keyword evidence="2" id="KW-1185">Reference proteome</keyword>
<comment type="caution">
    <text evidence="1">The sequence shown here is derived from an EMBL/GenBank/DDBJ whole genome shotgun (WGS) entry which is preliminary data.</text>
</comment>
<evidence type="ECO:0000313" key="2">
    <source>
        <dbReference type="Proteomes" id="UP000485058"/>
    </source>
</evidence>
<proteinExistence type="predicted"/>
<dbReference type="Proteomes" id="UP000485058">
    <property type="component" value="Unassembled WGS sequence"/>
</dbReference>
<dbReference type="EMBL" id="BLLF01002916">
    <property type="protein sequence ID" value="GFH25776.1"/>
    <property type="molecule type" value="Genomic_DNA"/>
</dbReference>
<gene>
    <name evidence="1" type="ORF">HaLaN_23794</name>
</gene>
<evidence type="ECO:0000313" key="1">
    <source>
        <dbReference type="EMBL" id="GFH25776.1"/>
    </source>
</evidence>